<dbReference type="PROSITE" id="PS51737">
    <property type="entry name" value="RECOMBINASE_DNA_BIND"/>
    <property type="match status" value="1"/>
</dbReference>
<dbReference type="Gene3D" id="3.90.1750.20">
    <property type="entry name" value="Putative Large Serine Recombinase, Chain B, Domain 2"/>
    <property type="match status" value="1"/>
</dbReference>
<dbReference type="InterPro" id="IPR050639">
    <property type="entry name" value="SSR_resolvase"/>
</dbReference>
<dbReference type="PANTHER" id="PTHR30461">
    <property type="entry name" value="DNA-INVERTASE FROM LAMBDOID PROPHAGE"/>
    <property type="match status" value="1"/>
</dbReference>
<evidence type="ECO:0000313" key="5">
    <source>
        <dbReference type="EMBL" id="AOZ61276.1"/>
    </source>
</evidence>
<dbReference type="SUPFAM" id="SSF53041">
    <property type="entry name" value="Resolvase-like"/>
    <property type="match status" value="1"/>
</dbReference>
<organism evidence="5 6">
    <name type="scientific">Mycobacterium phage DarthPhader</name>
    <dbReference type="NCBI Taxonomy" id="1912975"/>
    <lineage>
        <taxon>Viruses</taxon>
        <taxon>Duplodnaviria</taxon>
        <taxon>Heunggongvirae</taxon>
        <taxon>Uroviricota</taxon>
        <taxon>Caudoviricetes</taxon>
        <taxon>Refugevirus</taxon>
        <taxon>Refugevirus darthphader</taxon>
    </lineage>
</organism>
<dbReference type="Pfam" id="PF07508">
    <property type="entry name" value="Recombinase"/>
    <property type="match status" value="1"/>
</dbReference>
<evidence type="ECO:0000256" key="2">
    <source>
        <dbReference type="ARBA" id="ARBA00023172"/>
    </source>
</evidence>
<evidence type="ECO:0000259" key="3">
    <source>
        <dbReference type="PROSITE" id="PS51736"/>
    </source>
</evidence>
<dbReference type="GO" id="GO:0000150">
    <property type="term" value="F:DNA strand exchange activity"/>
    <property type="evidence" value="ECO:0007669"/>
    <property type="project" value="InterPro"/>
</dbReference>
<dbReference type="Pfam" id="PF00239">
    <property type="entry name" value="Resolvase"/>
    <property type="match status" value="1"/>
</dbReference>
<reference evidence="6" key="1">
    <citation type="submission" date="2016-08" db="EMBL/GenBank/DDBJ databases">
        <authorList>
            <person name="Seilhamer J.J."/>
        </authorList>
    </citation>
    <scope>NUCLEOTIDE SEQUENCE [LARGE SCALE GENOMIC DNA]</scope>
</reference>
<dbReference type="Proteomes" id="UP000226155">
    <property type="component" value="Segment"/>
</dbReference>
<keyword evidence="2" id="KW-0233">DNA recombination</keyword>
<dbReference type="InterPro" id="IPR006119">
    <property type="entry name" value="Resolv_N"/>
</dbReference>
<keyword evidence="6" id="KW-1185">Reference proteome</keyword>
<dbReference type="PROSITE" id="PS51736">
    <property type="entry name" value="RECOMBINASES_3"/>
    <property type="match status" value="1"/>
</dbReference>
<dbReference type="InterPro" id="IPR038109">
    <property type="entry name" value="DNA_bind_recomb_sf"/>
</dbReference>
<dbReference type="InterPro" id="IPR011109">
    <property type="entry name" value="DNA_bind_recombinase_dom"/>
</dbReference>
<keyword evidence="1" id="KW-0238">DNA-binding</keyword>
<feature type="domain" description="Recombinase" evidence="4">
    <location>
        <begin position="158"/>
        <end position="287"/>
    </location>
</feature>
<dbReference type="EMBL" id="KX657793">
    <property type="protein sequence ID" value="AOZ61276.1"/>
    <property type="molecule type" value="Genomic_DNA"/>
</dbReference>
<sequence>MRVLGRIRLSRATDESTSVERQREIIAQWASLHGHQIVGWAEDQDVSGTVDPFKAPALGPWFKEDKRGEWDILCCWKLDRLTRSAIRLSAVIGWCLDHDKTIVSCGEEYLDISTPVGRLIAGVIGFLAEGEREAISERTLASQKKLRETGRWGGGKIFYGYKAAERQDAAGWELVPDEHASKVLYGIIEKVLAGQSTESVARELNEAGEMAPLDYQRHRAGKPTKGGMWSNAHIRQQLRSKALLGHMTHNGKTVRDEDGLPILKGPPLIDQDKFDQLQGVLENRSFTVSQRSTNASPLLSVAFCGMTVEDGVCGKPLHIRQHRRNGKLYRYYQCTGGADGHVKTHTEANIIKADELEEKFENWFLAVYGDERVKEQVFIPASDQSAEKAELVRAAQDIAPLYAAAASGTMKSLYLSQLESFDRRIAELDKMPTESARYEWREQTKTYGEVWETSTTEERRQLLMKRKVRAEVAVPKGDGRYRSSGQAMIHMFALDIDMEAFEARAAEERRKYGIPDDEVAL</sequence>
<dbReference type="InterPro" id="IPR036162">
    <property type="entry name" value="Resolvase-like_N_sf"/>
</dbReference>
<proteinExistence type="predicted"/>
<evidence type="ECO:0000256" key="1">
    <source>
        <dbReference type="ARBA" id="ARBA00023125"/>
    </source>
</evidence>
<feature type="domain" description="Resolvase/invertase-type recombinase catalytic" evidence="3">
    <location>
        <begin position="2"/>
        <end position="150"/>
    </location>
</feature>
<dbReference type="Gene3D" id="3.40.50.1390">
    <property type="entry name" value="Resolvase, N-terminal catalytic domain"/>
    <property type="match status" value="1"/>
</dbReference>
<dbReference type="GO" id="GO:0003677">
    <property type="term" value="F:DNA binding"/>
    <property type="evidence" value="ECO:0007669"/>
    <property type="project" value="UniProtKB-KW"/>
</dbReference>
<gene>
    <name evidence="5" type="ORF">SEA_DARTHPHADER_36</name>
</gene>
<name>A0A1I9S3Y2_9CAUD</name>
<accession>A0A1I9S3Y2</accession>
<dbReference type="PANTHER" id="PTHR30461:SF2">
    <property type="entry name" value="SERINE RECOMBINASE PINE-RELATED"/>
    <property type="match status" value="1"/>
</dbReference>
<evidence type="ECO:0000259" key="4">
    <source>
        <dbReference type="PROSITE" id="PS51737"/>
    </source>
</evidence>
<dbReference type="CDD" id="cd00338">
    <property type="entry name" value="Ser_Recombinase"/>
    <property type="match status" value="1"/>
</dbReference>
<protein>
    <submittedName>
        <fullName evidence="5">Serine integrase</fullName>
    </submittedName>
</protein>
<evidence type="ECO:0000313" key="6">
    <source>
        <dbReference type="Proteomes" id="UP000226155"/>
    </source>
</evidence>
<dbReference type="SMART" id="SM00857">
    <property type="entry name" value="Resolvase"/>
    <property type="match status" value="1"/>
</dbReference>